<evidence type="ECO:0000256" key="5">
    <source>
        <dbReference type="ARBA" id="ARBA00023002"/>
    </source>
</evidence>
<name>A0A932GPI2_UNCTE</name>
<dbReference type="Proteomes" id="UP000741360">
    <property type="component" value="Unassembled WGS sequence"/>
</dbReference>
<protein>
    <recommendedName>
        <fullName evidence="6">Glutaredoxin</fullName>
    </recommendedName>
</protein>
<dbReference type="CDD" id="cd03418">
    <property type="entry name" value="GRX_GRXb_1_3_like"/>
    <property type="match status" value="1"/>
</dbReference>
<evidence type="ECO:0000256" key="3">
    <source>
        <dbReference type="ARBA" id="ARBA00022630"/>
    </source>
</evidence>
<dbReference type="InterPro" id="IPR011900">
    <property type="entry name" value="GRX_bact"/>
</dbReference>
<dbReference type="Gene3D" id="3.50.50.60">
    <property type="entry name" value="FAD/NAD(P)-binding domain"/>
    <property type="match status" value="1"/>
</dbReference>
<sequence>MPKIEVYTKKDCPFCHKAKELLREKGQEFIEIDVEENPGKLKEMLERALGRKTVPEIFIDGELVGGFDELRDLANKGKLDQLLGLGEKPSEIKTRLVIFGSGSAGLTAAIYAARAGLKPIVVEGRDPGGQLFTTTLVENYPGFPDGVQGPELMQRTRAQAEKFGTQFITAEAVSVDLSRRPFFIELSD</sequence>
<evidence type="ECO:0000256" key="6">
    <source>
        <dbReference type="RuleBase" id="RU364065"/>
    </source>
</evidence>
<dbReference type="GO" id="GO:0045454">
    <property type="term" value="P:cell redox homeostasis"/>
    <property type="evidence" value="ECO:0007669"/>
    <property type="project" value="InterPro"/>
</dbReference>
<reference evidence="9" key="1">
    <citation type="submission" date="2020-07" db="EMBL/GenBank/DDBJ databases">
        <title>Huge and variable diversity of episymbiotic CPR bacteria and DPANN archaea in groundwater ecosystems.</title>
        <authorList>
            <person name="He C.Y."/>
            <person name="Keren R."/>
            <person name="Whittaker M."/>
            <person name="Farag I.F."/>
            <person name="Doudna J."/>
            <person name="Cate J.H.D."/>
            <person name="Banfield J.F."/>
        </authorList>
    </citation>
    <scope>NUCLEOTIDE SEQUENCE</scope>
    <source>
        <strain evidence="9">NC_groundwater_717_Ag_S-0.2um_59_8</strain>
    </source>
</reference>
<evidence type="ECO:0000259" key="7">
    <source>
        <dbReference type="Pfam" id="PF00462"/>
    </source>
</evidence>
<dbReference type="EMBL" id="JACPSX010000149">
    <property type="protein sequence ID" value="MBI3014953.1"/>
    <property type="molecule type" value="Genomic_DNA"/>
</dbReference>
<dbReference type="InterPro" id="IPR036249">
    <property type="entry name" value="Thioredoxin-like_sf"/>
</dbReference>
<keyword evidence="4 6" id="KW-0249">Electron transport</keyword>
<keyword evidence="2 6" id="KW-0813">Transport</keyword>
<dbReference type="InterPro" id="IPR002109">
    <property type="entry name" value="Glutaredoxin"/>
</dbReference>
<proteinExistence type="inferred from homology"/>
<dbReference type="InterPro" id="IPR011767">
    <property type="entry name" value="GLR_AS"/>
</dbReference>
<dbReference type="InterPro" id="IPR050097">
    <property type="entry name" value="Ferredoxin-NADP_redctase_2"/>
</dbReference>
<comment type="function">
    <text evidence="6">Has a glutathione-disulfide oxidoreductase activity in the presence of NADPH and glutathione reductase. Reduces low molecular weight disulfides and proteins.</text>
</comment>
<evidence type="ECO:0000313" key="10">
    <source>
        <dbReference type="Proteomes" id="UP000741360"/>
    </source>
</evidence>
<dbReference type="GO" id="GO:0015038">
    <property type="term" value="F:glutathione disulfide oxidoreductase activity"/>
    <property type="evidence" value="ECO:0007669"/>
    <property type="project" value="UniProtKB-UniRule"/>
</dbReference>
<evidence type="ECO:0000313" key="9">
    <source>
        <dbReference type="EMBL" id="MBI3014953.1"/>
    </source>
</evidence>
<keyword evidence="6" id="KW-0963">Cytoplasm</keyword>
<dbReference type="PANTHER" id="PTHR48105">
    <property type="entry name" value="THIOREDOXIN REDUCTASE 1-RELATED-RELATED"/>
    <property type="match status" value="1"/>
</dbReference>
<dbReference type="Pfam" id="PF07992">
    <property type="entry name" value="Pyr_redox_2"/>
    <property type="match status" value="1"/>
</dbReference>
<dbReference type="InterPro" id="IPR023753">
    <property type="entry name" value="FAD/NAD-binding_dom"/>
</dbReference>
<evidence type="ECO:0000256" key="4">
    <source>
        <dbReference type="ARBA" id="ARBA00022982"/>
    </source>
</evidence>
<gene>
    <name evidence="9" type="primary">grxC</name>
    <name evidence="9" type="ORF">HYY65_07845</name>
</gene>
<dbReference type="PROSITE" id="PS00195">
    <property type="entry name" value="GLUTAREDOXIN_1"/>
    <property type="match status" value="1"/>
</dbReference>
<feature type="domain" description="Glutaredoxin" evidence="7">
    <location>
        <begin position="4"/>
        <end position="64"/>
    </location>
</feature>
<comment type="caution">
    <text evidence="9">The sequence shown here is derived from an EMBL/GenBank/DDBJ whole genome shotgun (WGS) entry which is preliminary data.</text>
</comment>
<evidence type="ECO:0000256" key="1">
    <source>
        <dbReference type="ARBA" id="ARBA00007787"/>
    </source>
</evidence>
<organism evidence="9 10">
    <name type="scientific">Tectimicrobiota bacterium</name>
    <dbReference type="NCBI Taxonomy" id="2528274"/>
    <lineage>
        <taxon>Bacteria</taxon>
        <taxon>Pseudomonadati</taxon>
        <taxon>Nitrospinota/Tectimicrobiota group</taxon>
        <taxon>Candidatus Tectimicrobiota</taxon>
    </lineage>
</organism>
<dbReference type="Pfam" id="PF00462">
    <property type="entry name" value="Glutaredoxin"/>
    <property type="match status" value="1"/>
</dbReference>
<dbReference type="SUPFAM" id="SSF51905">
    <property type="entry name" value="FAD/NAD(P)-binding domain"/>
    <property type="match status" value="1"/>
</dbReference>
<feature type="domain" description="FAD/NAD(P)-binding" evidence="8">
    <location>
        <begin position="95"/>
        <end position="182"/>
    </location>
</feature>
<evidence type="ECO:0000259" key="8">
    <source>
        <dbReference type="Pfam" id="PF07992"/>
    </source>
</evidence>
<dbReference type="PROSITE" id="PS51354">
    <property type="entry name" value="GLUTAREDOXIN_2"/>
    <property type="match status" value="1"/>
</dbReference>
<keyword evidence="3" id="KW-0285">Flavoprotein</keyword>
<accession>A0A932GPI2</accession>
<dbReference type="AlphaFoldDB" id="A0A932GPI2"/>
<comment type="similarity">
    <text evidence="1 6">Belongs to the glutaredoxin family.</text>
</comment>
<dbReference type="NCBIfam" id="TIGR02181">
    <property type="entry name" value="GRX_bact"/>
    <property type="match status" value="1"/>
</dbReference>
<keyword evidence="6" id="KW-0676">Redox-active center</keyword>
<dbReference type="InterPro" id="IPR036188">
    <property type="entry name" value="FAD/NAD-bd_sf"/>
</dbReference>
<evidence type="ECO:0000256" key="2">
    <source>
        <dbReference type="ARBA" id="ARBA00022448"/>
    </source>
</evidence>
<dbReference type="PRINTS" id="PR00469">
    <property type="entry name" value="PNDRDTASEII"/>
</dbReference>
<dbReference type="SUPFAM" id="SSF52833">
    <property type="entry name" value="Thioredoxin-like"/>
    <property type="match status" value="1"/>
</dbReference>
<keyword evidence="5" id="KW-0560">Oxidoreductase</keyword>
<dbReference type="Gene3D" id="3.40.30.10">
    <property type="entry name" value="Glutaredoxin"/>
    <property type="match status" value="1"/>
</dbReference>